<dbReference type="RefSeq" id="WP_377242167.1">
    <property type="nucleotide sequence ID" value="NZ_JBHLXP010000001.1"/>
</dbReference>
<dbReference type="SUPFAM" id="SSF56059">
    <property type="entry name" value="Glutathione synthetase ATP-binding domain-like"/>
    <property type="match status" value="1"/>
</dbReference>
<feature type="domain" description="Alpha-L-glutamate ligase-related protein ATP-grasp" evidence="1">
    <location>
        <begin position="70"/>
        <end position="333"/>
    </location>
</feature>
<dbReference type="Gene3D" id="3.30.470.20">
    <property type="entry name" value="ATP-grasp fold, B domain"/>
    <property type="match status" value="1"/>
</dbReference>
<evidence type="ECO:0000313" key="2">
    <source>
        <dbReference type="EMBL" id="MFC0048205.1"/>
    </source>
</evidence>
<dbReference type="Proteomes" id="UP001589813">
    <property type="component" value="Unassembled WGS sequence"/>
</dbReference>
<dbReference type="InterPro" id="IPR039523">
    <property type="entry name" value="RimK-rel_E_lig_ATP-grasp"/>
</dbReference>
<dbReference type="Pfam" id="PF14397">
    <property type="entry name" value="ATPgrasp_ST"/>
    <property type="match status" value="1"/>
</dbReference>
<reference evidence="2 3" key="1">
    <citation type="submission" date="2024-09" db="EMBL/GenBank/DDBJ databases">
        <authorList>
            <person name="Sun Q."/>
            <person name="Mori K."/>
        </authorList>
    </citation>
    <scope>NUCLEOTIDE SEQUENCE [LARGE SCALE GENOMIC DNA]</scope>
    <source>
        <strain evidence="2 3">KCTC 23315</strain>
    </source>
</reference>
<gene>
    <name evidence="2" type="ORF">ACFFJP_07860</name>
</gene>
<evidence type="ECO:0000313" key="3">
    <source>
        <dbReference type="Proteomes" id="UP001589813"/>
    </source>
</evidence>
<protein>
    <submittedName>
        <fullName evidence="2">Sugar-transfer associated ATP-grasp domain-containing protein</fullName>
    </submittedName>
</protein>
<dbReference type="EMBL" id="JBHLXP010000001">
    <property type="protein sequence ID" value="MFC0048205.1"/>
    <property type="molecule type" value="Genomic_DNA"/>
</dbReference>
<proteinExistence type="predicted"/>
<comment type="caution">
    <text evidence="2">The sequence shown here is derived from an EMBL/GenBank/DDBJ whole genome shotgun (WGS) entry which is preliminary data.</text>
</comment>
<organism evidence="2 3">
    <name type="scientific">Rheinheimera tilapiae</name>
    <dbReference type="NCBI Taxonomy" id="875043"/>
    <lineage>
        <taxon>Bacteria</taxon>
        <taxon>Pseudomonadati</taxon>
        <taxon>Pseudomonadota</taxon>
        <taxon>Gammaproteobacteria</taxon>
        <taxon>Chromatiales</taxon>
        <taxon>Chromatiaceae</taxon>
        <taxon>Rheinheimera</taxon>
    </lineage>
</organism>
<sequence length="358" mass="40353">MQAWKDIRRCWQQLDNLQIVQLPKWRQLAEMTALFLFRRIGPGYYIQGKFWRPDLPFRDKWLHVNNTEYNDFIDRWNARPYQKSSQHKVVEKAVLQLLAVPTPEFIAYLHPQAGVCADGAPLRTLVQLKQLCAGLVGQKICLKLVEGFGGAGFSAFAVVQQTDEVVFEHPFTGVQVSIDSWWQQAQQNPDGYIIERYLKQHPVVEALHPNSVNTLRIWVYQLPGKTEIAGAFLRVGQKGSLVDNTSSGGLYCPIDIQTGNLKYAAYSREPWSQLAQHPDTGAQVSGVQIPFWAECQAIAGKALQAFPHVRVAGVDVAIAPEGPQMIELNVRPDQIGCTRMDVPLKRIDQKLKQAYAGH</sequence>
<accession>A0ABV6BFC4</accession>
<evidence type="ECO:0000259" key="1">
    <source>
        <dbReference type="Pfam" id="PF14397"/>
    </source>
</evidence>
<keyword evidence="3" id="KW-1185">Reference proteome</keyword>
<name>A0ABV6BFC4_9GAMM</name>